<dbReference type="PANTHER" id="PTHR47180">
    <property type="entry name" value="ADP-RIBOSYLATION FACTOR-BINDING PROTEIN GGA1-RELATED"/>
    <property type="match status" value="1"/>
</dbReference>
<dbReference type="GO" id="GO:0043328">
    <property type="term" value="P:protein transport to vacuole involved in ubiquitin-dependent protein catabolic process via the multivesicular body sorting pathway"/>
    <property type="evidence" value="ECO:0007669"/>
    <property type="project" value="TreeGrafter"/>
</dbReference>
<keyword evidence="3" id="KW-0653">Protein transport</keyword>
<dbReference type="FunFam" id="1.20.5.170:FF:000024">
    <property type="entry name" value="VHS domain-containing protein"/>
    <property type="match status" value="1"/>
</dbReference>
<feature type="compositionally biased region" description="Polar residues" evidence="6">
    <location>
        <begin position="406"/>
        <end position="419"/>
    </location>
</feature>
<dbReference type="Gene3D" id="2.60.40.1230">
    <property type="match status" value="1"/>
</dbReference>
<name>A0AAD5BGZ4_9ASCO</name>
<keyword evidence="11" id="KW-1185">Reference proteome</keyword>
<dbReference type="GeneID" id="76149592"/>
<dbReference type="GO" id="GO:0005829">
    <property type="term" value="C:cytosol"/>
    <property type="evidence" value="ECO:0007669"/>
    <property type="project" value="GOC"/>
</dbReference>
<keyword evidence="2" id="KW-0813">Transport</keyword>
<dbReference type="InterPro" id="IPR008942">
    <property type="entry name" value="ENTH_VHS"/>
</dbReference>
<dbReference type="FunFam" id="1.25.40.90:FF:000008">
    <property type="entry name" value="VHS domain protein"/>
    <property type="match status" value="1"/>
</dbReference>
<evidence type="ECO:0000259" key="9">
    <source>
        <dbReference type="PROSITE" id="PS50909"/>
    </source>
</evidence>
<dbReference type="SMART" id="SM00288">
    <property type="entry name" value="VHS"/>
    <property type="match status" value="1"/>
</dbReference>
<dbReference type="InterPro" id="IPR013041">
    <property type="entry name" value="Clathrin_app_Ig-like_sf"/>
</dbReference>
<evidence type="ECO:0000259" key="8">
    <source>
        <dbReference type="PROSITE" id="PS50180"/>
    </source>
</evidence>
<dbReference type="PANTHER" id="PTHR47180:SF1">
    <property type="entry name" value="ADP-RIBOSYLATION FACTOR-BINDING PROTEIN GGA1-RELATED"/>
    <property type="match status" value="1"/>
</dbReference>
<dbReference type="Pfam" id="PF00790">
    <property type="entry name" value="VHS"/>
    <property type="match status" value="1"/>
</dbReference>
<evidence type="ECO:0000256" key="4">
    <source>
        <dbReference type="ARBA" id="ARBA00023034"/>
    </source>
</evidence>
<comment type="caution">
    <text evidence="10">The sequence shown here is derived from an EMBL/GenBank/DDBJ whole genome shotgun (WGS) entry which is preliminary data.</text>
</comment>
<dbReference type="GO" id="GO:0005802">
    <property type="term" value="C:trans-Golgi network"/>
    <property type="evidence" value="ECO:0007669"/>
    <property type="project" value="UniProtKB-ARBA"/>
</dbReference>
<dbReference type="Proteomes" id="UP001204833">
    <property type="component" value="Unassembled WGS sequence"/>
</dbReference>
<gene>
    <name evidence="10" type="ORF">KGF57_001533</name>
</gene>
<dbReference type="EMBL" id="JAIHNG010000069">
    <property type="protein sequence ID" value="KAI5961993.1"/>
    <property type="molecule type" value="Genomic_DNA"/>
</dbReference>
<dbReference type="Pfam" id="PF02883">
    <property type="entry name" value="Alpha_adaptinC2"/>
    <property type="match status" value="1"/>
</dbReference>
<sequence length="590" mass="64805">MSSSYSLDKINPKLLRRIYRACRSSNDEPNLALNLEICDYVNAKKGSAPRDAAIAVVKLISQRDPHTSELALALLDNLVKNCGYPFHLQISRKEFLNELVKRFPERPTMRYSRVQRLILAQIEEWYQTICRTSKYKDDFTYIRDMHRLLSNKGYVFPEVKVEDMAVLNPGDNLKSLEDIQKEEAEVHSAKLQELIRRGRPQDLQEANKLMKIMAGFKDDNVKENKKQLKDDIVRLGRKVEILGEMLNSIETSGGKIGDDSDEALLELYSSVKSSQPIITKIIEQEGEEADEGVNNLLALNDDVNKVIQKYQLLKGGQVEEARKLNISGGARGGGAGAGAGADLNLIDFDDEPEDVTASKEQGYSDLLSDLSNLTFGDNTASSSTTNGNRVNPLNLYGAGGSIALGGNSTQLHQPTPTTQSSSNFDLLSDLNSPSPQLQSNTGVSKQVQGGLDPFGFDFPSTTPSNLQKQSGQQNFINTINVNQASSSSASLKIAVGVLQATSSLFKGSVLISNVQAQAISQVKFMLAVPKSCKLDLKPQSADSVHGFANEGITQEFTIENPQEKQLKIKWKVEFKVGSDLQEDTGVTVLK</sequence>
<evidence type="ECO:0000256" key="2">
    <source>
        <dbReference type="ARBA" id="ARBA00022448"/>
    </source>
</evidence>
<protein>
    <submittedName>
        <fullName evidence="10">GGA2</fullName>
    </submittedName>
</protein>
<feature type="domain" description="VHS" evidence="7">
    <location>
        <begin position="21"/>
        <end position="157"/>
    </location>
</feature>
<comment type="function">
    <text evidence="5">May play a role in the regulation of membrane traffic through the trans-Golgi network.</text>
</comment>
<evidence type="ECO:0000256" key="3">
    <source>
        <dbReference type="ARBA" id="ARBA00022927"/>
    </source>
</evidence>
<dbReference type="Gene3D" id="1.20.58.160">
    <property type="match status" value="1"/>
</dbReference>
<dbReference type="GO" id="GO:0035091">
    <property type="term" value="F:phosphatidylinositol binding"/>
    <property type="evidence" value="ECO:0007669"/>
    <property type="project" value="InterPro"/>
</dbReference>
<evidence type="ECO:0000256" key="1">
    <source>
        <dbReference type="ARBA" id="ARBA00004601"/>
    </source>
</evidence>
<dbReference type="InterPro" id="IPR008153">
    <property type="entry name" value="GAE_dom"/>
</dbReference>
<organism evidence="10 11">
    <name type="scientific">Candida theae</name>
    <dbReference type="NCBI Taxonomy" id="1198502"/>
    <lineage>
        <taxon>Eukaryota</taxon>
        <taxon>Fungi</taxon>
        <taxon>Dikarya</taxon>
        <taxon>Ascomycota</taxon>
        <taxon>Saccharomycotina</taxon>
        <taxon>Pichiomycetes</taxon>
        <taxon>Debaryomycetaceae</taxon>
        <taxon>Candida/Lodderomyces clade</taxon>
        <taxon>Candida</taxon>
    </lineage>
</organism>
<dbReference type="PROSITE" id="PS50909">
    <property type="entry name" value="GAT"/>
    <property type="match status" value="1"/>
</dbReference>
<dbReference type="InterPro" id="IPR038425">
    <property type="entry name" value="GAT_sf"/>
</dbReference>
<evidence type="ECO:0000259" key="7">
    <source>
        <dbReference type="PROSITE" id="PS50179"/>
    </source>
</evidence>
<dbReference type="SUPFAM" id="SSF48464">
    <property type="entry name" value="ENTH/VHS domain"/>
    <property type="match status" value="1"/>
</dbReference>
<evidence type="ECO:0000256" key="6">
    <source>
        <dbReference type="SAM" id="MobiDB-lite"/>
    </source>
</evidence>
<proteinExistence type="predicted"/>
<dbReference type="GO" id="GO:0006895">
    <property type="term" value="P:Golgi to endosome transport"/>
    <property type="evidence" value="ECO:0007669"/>
    <property type="project" value="TreeGrafter"/>
</dbReference>
<dbReference type="InterPro" id="IPR002014">
    <property type="entry name" value="VHS_dom"/>
</dbReference>
<accession>A0AAD5BGZ4</accession>
<dbReference type="SUPFAM" id="SSF49348">
    <property type="entry name" value="Clathrin adaptor appendage domain"/>
    <property type="match status" value="1"/>
</dbReference>
<evidence type="ECO:0000313" key="10">
    <source>
        <dbReference type="EMBL" id="KAI5961993.1"/>
    </source>
</evidence>
<dbReference type="Gene3D" id="1.25.40.90">
    <property type="match status" value="1"/>
</dbReference>
<dbReference type="GO" id="GO:0006896">
    <property type="term" value="P:Golgi to vacuole transport"/>
    <property type="evidence" value="ECO:0007669"/>
    <property type="project" value="UniProtKB-ARBA"/>
</dbReference>
<reference evidence="10 11" key="1">
    <citation type="journal article" date="2022" name="DNA Res.">
        <title>Genome analysis of five recently described species of the CUG-Ser clade uncovers Candida theae as a new hybrid lineage with pathogenic potential in the Candida parapsilosis species complex.</title>
        <authorList>
            <person name="Mixao V."/>
            <person name="Del Olmo V."/>
            <person name="Hegedusova E."/>
            <person name="Saus E."/>
            <person name="Pryszcz L."/>
            <person name="Cillingova A."/>
            <person name="Nosek J."/>
            <person name="Gabaldon T."/>
        </authorList>
    </citation>
    <scope>NUCLEOTIDE SEQUENCE [LARGE SCALE GENOMIC DNA]</scope>
    <source>
        <strain evidence="10 11">CBS 12239</strain>
    </source>
</reference>
<feature type="domain" description="GAT" evidence="9">
    <location>
        <begin position="184"/>
        <end position="315"/>
    </location>
</feature>
<dbReference type="SMART" id="SM00809">
    <property type="entry name" value="Alpha_adaptinC2"/>
    <property type="match status" value="1"/>
</dbReference>
<dbReference type="Gene3D" id="1.20.5.170">
    <property type="match status" value="1"/>
</dbReference>
<dbReference type="PROSITE" id="PS50179">
    <property type="entry name" value="VHS"/>
    <property type="match status" value="1"/>
</dbReference>
<keyword evidence="4" id="KW-0333">Golgi apparatus</keyword>
<dbReference type="SUPFAM" id="SSF89009">
    <property type="entry name" value="GAT-like domain"/>
    <property type="match status" value="1"/>
</dbReference>
<dbReference type="InterPro" id="IPR008152">
    <property type="entry name" value="Clathrin_a/b/g-adaptin_app_Ig"/>
</dbReference>
<dbReference type="GO" id="GO:0043130">
    <property type="term" value="F:ubiquitin binding"/>
    <property type="evidence" value="ECO:0007669"/>
    <property type="project" value="InterPro"/>
</dbReference>
<feature type="region of interest" description="Disordered" evidence="6">
    <location>
        <begin position="406"/>
        <end position="426"/>
    </location>
</feature>
<dbReference type="InterPro" id="IPR052653">
    <property type="entry name" value="ARF-binding"/>
</dbReference>
<dbReference type="InterPro" id="IPR004152">
    <property type="entry name" value="GAT_dom"/>
</dbReference>
<dbReference type="RefSeq" id="XP_051609966.1">
    <property type="nucleotide sequence ID" value="XM_051750748.1"/>
</dbReference>
<dbReference type="AlphaFoldDB" id="A0AAD5BGZ4"/>
<dbReference type="CDD" id="cd16998">
    <property type="entry name" value="VHS_GGA_fungi"/>
    <property type="match status" value="1"/>
</dbReference>
<evidence type="ECO:0000313" key="11">
    <source>
        <dbReference type="Proteomes" id="UP001204833"/>
    </source>
</evidence>
<dbReference type="Pfam" id="PF03127">
    <property type="entry name" value="GAT"/>
    <property type="match status" value="1"/>
</dbReference>
<evidence type="ECO:0000256" key="5">
    <source>
        <dbReference type="ARBA" id="ARBA00053552"/>
    </source>
</evidence>
<feature type="domain" description="GAE" evidence="8">
    <location>
        <begin position="476"/>
        <end position="590"/>
    </location>
</feature>
<dbReference type="PROSITE" id="PS50180">
    <property type="entry name" value="GAE"/>
    <property type="match status" value="1"/>
</dbReference>
<comment type="subcellular location">
    <subcellularLocation>
        <location evidence="1">Golgi apparatus</location>
        <location evidence="1">trans-Golgi network</location>
    </subcellularLocation>
</comment>